<proteinExistence type="predicted"/>
<protein>
    <submittedName>
        <fullName evidence="1">Uncharacterized protein</fullName>
    </submittedName>
</protein>
<gene>
    <name evidence="1" type="ORF">GCM10010448_52620</name>
</gene>
<evidence type="ECO:0000313" key="1">
    <source>
        <dbReference type="EMBL" id="GAA3062762.1"/>
    </source>
</evidence>
<dbReference type="EMBL" id="BAAAUF010000050">
    <property type="protein sequence ID" value="GAA3062762.1"/>
    <property type="molecule type" value="Genomic_DNA"/>
</dbReference>
<dbReference type="Proteomes" id="UP001501532">
    <property type="component" value="Unassembled WGS sequence"/>
</dbReference>
<reference evidence="2" key="1">
    <citation type="journal article" date="2019" name="Int. J. Syst. Evol. Microbiol.">
        <title>The Global Catalogue of Microorganisms (GCM) 10K type strain sequencing project: providing services to taxonomists for standard genome sequencing and annotation.</title>
        <authorList>
            <consortium name="The Broad Institute Genomics Platform"/>
            <consortium name="The Broad Institute Genome Sequencing Center for Infectious Disease"/>
            <person name="Wu L."/>
            <person name="Ma J."/>
        </authorList>
    </citation>
    <scope>NUCLEOTIDE SEQUENCE [LARGE SCALE GENOMIC DNA]</scope>
    <source>
        <strain evidence="2">JCM 9091</strain>
    </source>
</reference>
<sequence length="98" mass="10705">MHLSISPDPASLPEKFGALPIRITVKVPDAEAHRWVPWAWRRLPPGAAETLTSTRFGGDPGAWYIIERSLPAAEWVEAVDLVSRVPLWPPSAAEAVTA</sequence>
<comment type="caution">
    <text evidence="1">The sequence shown here is derived from an EMBL/GenBank/DDBJ whole genome shotgun (WGS) entry which is preliminary data.</text>
</comment>
<evidence type="ECO:0000313" key="2">
    <source>
        <dbReference type="Proteomes" id="UP001501532"/>
    </source>
</evidence>
<accession>A0ABP6LYP2</accession>
<keyword evidence="2" id="KW-1185">Reference proteome</keyword>
<organism evidence="1 2">
    <name type="scientific">Streptomyces glomeratus</name>
    <dbReference type="NCBI Taxonomy" id="284452"/>
    <lineage>
        <taxon>Bacteria</taxon>
        <taxon>Bacillati</taxon>
        <taxon>Actinomycetota</taxon>
        <taxon>Actinomycetes</taxon>
        <taxon>Kitasatosporales</taxon>
        <taxon>Streptomycetaceae</taxon>
        <taxon>Streptomyces</taxon>
    </lineage>
</organism>
<name>A0ABP6LYP2_9ACTN</name>